<dbReference type="AlphaFoldDB" id="A0A5C8NGI7"/>
<dbReference type="Proteomes" id="UP000321571">
    <property type="component" value="Unassembled WGS sequence"/>
</dbReference>
<name>A0A5C8NGI7_9ACTN</name>
<dbReference type="RefSeq" id="WP_147687047.1">
    <property type="nucleotide sequence ID" value="NZ_VDUX01000005.1"/>
</dbReference>
<dbReference type="NCBIfam" id="NF045659">
    <property type="entry name" value="DiMArgaseDdahMtb"/>
    <property type="match status" value="1"/>
</dbReference>
<proteinExistence type="predicted"/>
<keyword evidence="1" id="KW-0378">Hydrolase</keyword>
<dbReference type="EMBL" id="VDUX01000005">
    <property type="protein sequence ID" value="TXL58071.1"/>
    <property type="molecule type" value="Genomic_DNA"/>
</dbReference>
<evidence type="ECO:0000313" key="1">
    <source>
        <dbReference type="EMBL" id="TXL58071.1"/>
    </source>
</evidence>
<reference evidence="1 2" key="1">
    <citation type="submission" date="2019-06" db="EMBL/GenBank/DDBJ databases">
        <title>Aeromicrobium sp. nov., isolated from a maize field.</title>
        <authorList>
            <person name="Lin S.-Y."/>
            <person name="Tsai C.-F."/>
            <person name="Young C.-C."/>
        </authorList>
    </citation>
    <scope>NUCLEOTIDE SEQUENCE [LARGE SCALE GENOMIC DNA]</scope>
    <source>
        <strain evidence="1 2">CC-CFT486</strain>
    </source>
</reference>
<sequence>MTVLDTRLSPRPARQARTRHYVMCPPTHFAVEYAINPWMDASVPVDAERATVQWDVLRHAYLALGHRVDLVSPAPGQPDMVFAANGGLTVGGRTYGAKFRHPERQAEAAAFTAFLRDAGHDVVDPAHTNEGEGDFLVLGSMILAGTGFRTSLEAHVEAAEVLDRPVVSLELVDPRFYHLDTALAVLDDGTGDAPADIAYFPGAFSPHSRRTLRDLFPDALIVSELDALVLGLNAVSDGLHVVLPSAAIELAGALRDRGYAPVPVDLGELLKSGGSVKCCTMELHA</sequence>
<accession>A0A5C8NGI7</accession>
<dbReference type="SUPFAM" id="SSF55909">
    <property type="entry name" value="Pentein"/>
    <property type="match status" value="1"/>
</dbReference>
<gene>
    <name evidence="1" type="ORF">FHP06_12165</name>
</gene>
<organism evidence="1 2">
    <name type="scientific">Aeromicrobium terrae</name>
    <dbReference type="NCBI Taxonomy" id="2498846"/>
    <lineage>
        <taxon>Bacteria</taxon>
        <taxon>Bacillati</taxon>
        <taxon>Actinomycetota</taxon>
        <taxon>Actinomycetes</taxon>
        <taxon>Propionibacteriales</taxon>
        <taxon>Nocardioidaceae</taxon>
        <taxon>Aeromicrobium</taxon>
    </lineage>
</organism>
<evidence type="ECO:0000313" key="2">
    <source>
        <dbReference type="Proteomes" id="UP000321571"/>
    </source>
</evidence>
<dbReference type="Gene3D" id="3.75.10.10">
    <property type="entry name" value="L-arginine/glycine Amidinotransferase, Chain A"/>
    <property type="match status" value="1"/>
</dbReference>
<comment type="caution">
    <text evidence="1">The sequence shown here is derived from an EMBL/GenBank/DDBJ whole genome shotgun (WGS) entry which is preliminary data.</text>
</comment>
<dbReference type="GO" id="GO:0016787">
    <property type="term" value="F:hydrolase activity"/>
    <property type="evidence" value="ECO:0007669"/>
    <property type="project" value="UniProtKB-KW"/>
</dbReference>
<protein>
    <submittedName>
        <fullName evidence="1">N-dimethylarginine dimethylaminohydrolase</fullName>
    </submittedName>
</protein>
<dbReference type="OrthoDB" id="9814070at2"/>
<keyword evidence="2" id="KW-1185">Reference proteome</keyword>